<dbReference type="EMBL" id="KX557285">
    <property type="protein sequence ID" value="AOE44878.1"/>
    <property type="molecule type" value="Genomic_DNA"/>
</dbReference>
<dbReference type="GeneID" id="29078333"/>
<name>A0A1B3B1T5_9CAUD</name>
<dbReference type="RefSeq" id="YP_009277805.1">
    <property type="nucleotide sequence ID" value="NC_031001.1"/>
</dbReference>
<evidence type="ECO:0000313" key="1">
    <source>
        <dbReference type="EMBL" id="AOE44878.1"/>
    </source>
</evidence>
<dbReference type="KEGG" id="vg:29078333"/>
<accession>A0A1B3B1T5</accession>
<evidence type="ECO:0000313" key="2">
    <source>
        <dbReference type="Proteomes" id="UP000204083"/>
    </source>
</evidence>
<keyword evidence="2" id="KW-1185">Reference proteome</keyword>
<reference evidence="1 2" key="1">
    <citation type="submission" date="2016-07" db="EMBL/GenBank/DDBJ databases">
        <authorList>
            <person name="Montgomery M.T."/>
            <person name="Pope W.H."/>
            <person name="Garlena R.A."/>
            <person name="Russell D.A."/>
            <person name="Jacobs-Sera D."/>
            <person name="Hendrix R.W."/>
            <person name="Hatfull G.F."/>
        </authorList>
    </citation>
    <scope>NUCLEOTIDE SEQUENCE [LARGE SCALE GENOMIC DNA]</scope>
</reference>
<organism evidence="1 2">
    <name type="scientific">Gordonia phage Terapin</name>
    <dbReference type="NCBI Taxonomy" id="1887654"/>
    <lineage>
        <taxon>Viruses</taxon>
        <taxon>Duplodnaviria</taxon>
        <taxon>Heunggongvirae</taxon>
        <taxon>Uroviricota</taxon>
        <taxon>Caudoviricetes</taxon>
        <taxon>Terapinvirus</taxon>
        <taxon>Terapinvirus terapin</taxon>
    </lineage>
</organism>
<protein>
    <submittedName>
        <fullName evidence="1">Uncharacterized protein</fullName>
    </submittedName>
</protein>
<proteinExistence type="predicted"/>
<sequence>MSTIHERFLEIPEGEPWKDTNPVSGIEYTYRVVRGISKRGISYTEVEVLVGDVVGEREWHGIYGGPGKKAAILAKRLKEIRSGDV</sequence>
<gene>
    <name evidence="1" type="primary">66</name>
    <name evidence="1" type="ORF">SEA_TERAPIN_66</name>
</gene>
<dbReference type="Proteomes" id="UP000204083">
    <property type="component" value="Segment"/>
</dbReference>